<dbReference type="Proteomes" id="UP000054217">
    <property type="component" value="Unassembled WGS sequence"/>
</dbReference>
<reference evidence="2" key="2">
    <citation type="submission" date="2015-01" db="EMBL/GenBank/DDBJ databases">
        <title>Evolutionary Origins and Diversification of the Mycorrhizal Mutualists.</title>
        <authorList>
            <consortium name="DOE Joint Genome Institute"/>
            <consortium name="Mycorrhizal Genomics Consortium"/>
            <person name="Kohler A."/>
            <person name="Kuo A."/>
            <person name="Nagy L.G."/>
            <person name="Floudas D."/>
            <person name="Copeland A."/>
            <person name="Barry K.W."/>
            <person name="Cichocki N."/>
            <person name="Veneault-Fourrey C."/>
            <person name="LaButti K."/>
            <person name="Lindquist E.A."/>
            <person name="Lipzen A."/>
            <person name="Lundell T."/>
            <person name="Morin E."/>
            <person name="Murat C."/>
            <person name="Riley R."/>
            <person name="Ohm R."/>
            <person name="Sun H."/>
            <person name="Tunlid A."/>
            <person name="Henrissat B."/>
            <person name="Grigoriev I.V."/>
            <person name="Hibbett D.S."/>
            <person name="Martin F."/>
        </authorList>
    </citation>
    <scope>NUCLEOTIDE SEQUENCE [LARGE SCALE GENOMIC DNA]</scope>
    <source>
        <strain evidence="2">Marx 270</strain>
    </source>
</reference>
<reference evidence="1 2" key="1">
    <citation type="submission" date="2014-04" db="EMBL/GenBank/DDBJ databases">
        <authorList>
            <consortium name="DOE Joint Genome Institute"/>
            <person name="Kuo A."/>
            <person name="Kohler A."/>
            <person name="Costa M.D."/>
            <person name="Nagy L.G."/>
            <person name="Floudas D."/>
            <person name="Copeland A."/>
            <person name="Barry K.W."/>
            <person name="Cichocki N."/>
            <person name="Veneault-Fourrey C."/>
            <person name="LaButti K."/>
            <person name="Lindquist E.A."/>
            <person name="Lipzen A."/>
            <person name="Lundell T."/>
            <person name="Morin E."/>
            <person name="Murat C."/>
            <person name="Sun H."/>
            <person name="Tunlid A."/>
            <person name="Henrissat B."/>
            <person name="Grigoriev I.V."/>
            <person name="Hibbett D.S."/>
            <person name="Martin F."/>
            <person name="Nordberg H.P."/>
            <person name="Cantor M.N."/>
            <person name="Hua S.X."/>
        </authorList>
    </citation>
    <scope>NUCLEOTIDE SEQUENCE [LARGE SCALE GENOMIC DNA]</scope>
    <source>
        <strain evidence="1 2">Marx 270</strain>
    </source>
</reference>
<dbReference type="InParanoid" id="A0A0C3NPW5"/>
<accession>A0A0C3NPW5</accession>
<sequence>MKSSFERVYEPVRVCERERERGREGDRPRPHGHLDCGCTCGELRERSADEQ</sequence>
<dbReference type="HOGENOM" id="CLU_3107410_0_0_1"/>
<evidence type="ECO:0000313" key="1">
    <source>
        <dbReference type="EMBL" id="KIN97620.1"/>
    </source>
</evidence>
<keyword evidence="2" id="KW-1185">Reference proteome</keyword>
<dbReference type="AlphaFoldDB" id="A0A0C3NPW5"/>
<proteinExistence type="predicted"/>
<dbReference type="EMBL" id="KN832026">
    <property type="protein sequence ID" value="KIN97620.1"/>
    <property type="molecule type" value="Genomic_DNA"/>
</dbReference>
<organism evidence="1 2">
    <name type="scientific">Pisolithus tinctorius Marx 270</name>
    <dbReference type="NCBI Taxonomy" id="870435"/>
    <lineage>
        <taxon>Eukaryota</taxon>
        <taxon>Fungi</taxon>
        <taxon>Dikarya</taxon>
        <taxon>Basidiomycota</taxon>
        <taxon>Agaricomycotina</taxon>
        <taxon>Agaricomycetes</taxon>
        <taxon>Agaricomycetidae</taxon>
        <taxon>Boletales</taxon>
        <taxon>Sclerodermatineae</taxon>
        <taxon>Pisolithaceae</taxon>
        <taxon>Pisolithus</taxon>
    </lineage>
</organism>
<gene>
    <name evidence="1" type="ORF">M404DRAFT_1005920</name>
</gene>
<name>A0A0C3NPW5_PISTI</name>
<evidence type="ECO:0000313" key="2">
    <source>
        <dbReference type="Proteomes" id="UP000054217"/>
    </source>
</evidence>
<protein>
    <submittedName>
        <fullName evidence="1">Uncharacterized protein</fullName>
    </submittedName>
</protein>